<dbReference type="EMBL" id="QWIM01001263">
    <property type="protein sequence ID" value="RMY27379.1"/>
    <property type="molecule type" value="Genomic_DNA"/>
</dbReference>
<evidence type="ECO:0000313" key="6">
    <source>
        <dbReference type="EMBL" id="RMY27379.1"/>
    </source>
</evidence>
<dbReference type="PANTHER" id="PTHR34598:SF3">
    <property type="entry name" value="OXIDOREDUCTASE AN1597"/>
    <property type="match status" value="1"/>
</dbReference>
<organism evidence="5 7">
    <name type="scientific">Hortaea werneckii</name>
    <name type="common">Black yeast</name>
    <name type="synonym">Cladosporium werneckii</name>
    <dbReference type="NCBI Taxonomy" id="91943"/>
    <lineage>
        <taxon>Eukaryota</taxon>
        <taxon>Fungi</taxon>
        <taxon>Dikarya</taxon>
        <taxon>Ascomycota</taxon>
        <taxon>Pezizomycotina</taxon>
        <taxon>Dothideomycetes</taxon>
        <taxon>Dothideomycetidae</taxon>
        <taxon>Mycosphaerellales</taxon>
        <taxon>Teratosphaeriaceae</taxon>
        <taxon>Hortaea</taxon>
    </lineage>
</organism>
<reference evidence="7 8" key="1">
    <citation type="journal article" date="2018" name="BMC Genomics">
        <title>Genomic evidence for intraspecific hybridization in a clonal and extremely halotolerant yeast.</title>
        <authorList>
            <person name="Gostincar C."/>
            <person name="Stajich J.E."/>
            <person name="Zupancic J."/>
            <person name="Zalar P."/>
            <person name="Gunde-Cimerman N."/>
        </authorList>
    </citation>
    <scope>NUCLEOTIDE SEQUENCE [LARGE SCALE GENOMIC DNA]</scope>
    <source>
        <strain evidence="6 8">EXF-6651</strain>
        <strain evidence="5 7">EXF-6669</strain>
    </source>
</reference>
<dbReference type="PANTHER" id="PTHR34598">
    <property type="entry name" value="BLL6449 PROTEIN"/>
    <property type="match status" value="1"/>
</dbReference>
<accession>A0A3M6YTH4</accession>
<evidence type="ECO:0000256" key="3">
    <source>
        <dbReference type="SAM" id="Coils"/>
    </source>
</evidence>
<dbReference type="OrthoDB" id="412788at2759"/>
<protein>
    <submittedName>
        <fullName evidence="5">Uncharacterized protein</fullName>
    </submittedName>
</protein>
<evidence type="ECO:0000256" key="2">
    <source>
        <dbReference type="ARBA" id="ARBA00023604"/>
    </source>
</evidence>
<keyword evidence="3" id="KW-0175">Coiled coil</keyword>
<dbReference type="Proteomes" id="UP000276864">
    <property type="component" value="Unassembled WGS sequence"/>
</dbReference>
<name>A0A3M6YTH4_HORWE</name>
<dbReference type="NCBIfam" id="NF041278">
    <property type="entry name" value="CmcJ_NvfI_EfuI"/>
    <property type="match status" value="1"/>
</dbReference>
<dbReference type="EMBL" id="QWIL01001219">
    <property type="protein sequence ID" value="RMY06102.1"/>
    <property type="molecule type" value="Genomic_DNA"/>
</dbReference>
<dbReference type="VEuPathDB" id="FungiDB:BTJ68_07899"/>
<dbReference type="Proteomes" id="UP000271337">
    <property type="component" value="Unassembled WGS sequence"/>
</dbReference>
<sequence>MSSQPQKPSLSLGPSSSTKEANLSNHATLKYRSDGPAKDVMKTLILALRKDLPMYKTTKPLQITPNFQDTEGKTNVVLEAGPNETIRDIRSIEQPFDLDKNGFKFVKVSTSFTNWSSQPKIAEHYLQEMETLLHQEVEEVDEVLFYDARIRQSGDEGLRVEGLSFNPFAKQVHRDNTDVSCVEKIRNLTDLKADFLLRGRSRIVNIWRPIKHPVYDCSLAVADGSNLHADDVIECDRHLARTGTYHDTMGVVKFRPGFNWYYCSGMEPDDVLLFKNYDSSTTAQARYCLHTAFDLPPEMIPKNAPTRESIEVRALVFTYPAGQRSPSTVALLSSHPLARTLAKGELRRLDDEHSITDRTRTDIDEAGEVKDAMLLLRKQEIKRLEHLCGEQEHLVQRAKQDRDVALADTEKLHRQMGIQTSRIESLEAELKLAQQHLSQSSLELRSQLSQAQRDLIDARRELLEQRLERERLLEFVRGQEGQIQRWKDEAMGRGYEAVSKCWQASVDEAVKREREKDGWLVKNLQEEISRLQSKDSTLMAPTGDVEARTE</sequence>
<dbReference type="AlphaFoldDB" id="A0A3M6YTH4"/>
<evidence type="ECO:0000313" key="8">
    <source>
        <dbReference type="Proteomes" id="UP000276864"/>
    </source>
</evidence>
<proteinExistence type="inferred from homology"/>
<evidence type="ECO:0000256" key="4">
    <source>
        <dbReference type="SAM" id="MobiDB-lite"/>
    </source>
</evidence>
<feature type="coiled-coil region" evidence="3">
    <location>
        <begin position="381"/>
        <end position="468"/>
    </location>
</feature>
<feature type="region of interest" description="Disordered" evidence="4">
    <location>
        <begin position="1"/>
        <end position="21"/>
    </location>
</feature>
<dbReference type="GO" id="GO:0016491">
    <property type="term" value="F:oxidoreductase activity"/>
    <property type="evidence" value="ECO:0007669"/>
    <property type="project" value="UniProtKB-KW"/>
</dbReference>
<evidence type="ECO:0000313" key="7">
    <source>
        <dbReference type="Proteomes" id="UP000271337"/>
    </source>
</evidence>
<comment type="caution">
    <text evidence="5">The sequence shown here is derived from an EMBL/GenBank/DDBJ whole genome shotgun (WGS) entry which is preliminary data.</text>
</comment>
<evidence type="ECO:0000256" key="1">
    <source>
        <dbReference type="ARBA" id="ARBA00023002"/>
    </source>
</evidence>
<gene>
    <name evidence="6" type="ORF">D0866_10192</name>
    <name evidence="5" type="ORF">D0867_09808</name>
</gene>
<dbReference type="InterPro" id="IPR044053">
    <property type="entry name" value="AsaB-like"/>
</dbReference>
<evidence type="ECO:0000313" key="5">
    <source>
        <dbReference type="EMBL" id="RMY06102.1"/>
    </source>
</evidence>
<keyword evidence="1" id="KW-0560">Oxidoreductase</keyword>
<comment type="similarity">
    <text evidence="2">Belongs to the asaB hydroxylase/desaturase family.</text>
</comment>